<dbReference type="Proteomes" id="UP000075374">
    <property type="component" value="Unassembled WGS sequence"/>
</dbReference>
<sequence>MEAVGFIEVRGKLPAIEAADICLKSANVKLIGCELTKGALVTVKIEGDVGAVKSAIDAAKVSDIVKSKLIASLVIPRPAKGISSMLQFDKDKEKEFVEETKDIEGRKEVIDISDAKKNEKPESVKEATCNLCHDSKCGRKRGQPKVLCIHFNKKVENSEGDISYETR</sequence>
<comment type="similarity">
    <text evidence="3">Belongs to the bacterial microcompartments protein family.</text>
</comment>
<dbReference type="PATRIC" id="fig|1121305.3.peg.745"/>
<dbReference type="Gene3D" id="3.30.70.1710">
    <property type="match status" value="1"/>
</dbReference>
<keyword evidence="6" id="KW-1185">Reference proteome</keyword>
<dbReference type="InterPro" id="IPR037233">
    <property type="entry name" value="CcmK-like_sf"/>
</dbReference>
<dbReference type="AlphaFoldDB" id="A0A151API3"/>
<protein>
    <submittedName>
        <fullName evidence="5">Propanediol utilization protein PduA</fullName>
    </submittedName>
</protein>
<dbReference type="Pfam" id="PF00936">
    <property type="entry name" value="BMC"/>
    <property type="match status" value="1"/>
</dbReference>
<dbReference type="PANTHER" id="PTHR33941:SF11">
    <property type="entry name" value="BACTERIAL MICROCOMPARTMENT SHELL PROTEIN PDUJ"/>
    <property type="match status" value="1"/>
</dbReference>
<dbReference type="SMART" id="SM00877">
    <property type="entry name" value="BMC"/>
    <property type="match status" value="1"/>
</dbReference>
<proteinExistence type="inferred from homology"/>
<dbReference type="RefSeq" id="WP_061857654.1">
    <property type="nucleotide sequence ID" value="NZ_LTBB01000003.1"/>
</dbReference>
<dbReference type="InterPro" id="IPR044872">
    <property type="entry name" value="CcmK/CsoS1_BMC"/>
</dbReference>
<dbReference type="PANTHER" id="PTHR33941">
    <property type="entry name" value="PROPANEDIOL UTILIZATION PROTEIN PDUA"/>
    <property type="match status" value="1"/>
</dbReference>
<dbReference type="STRING" id="1121305.CLCOL_07340"/>
<comment type="caution">
    <text evidence="5">The sequence shown here is derived from an EMBL/GenBank/DDBJ whole genome shotgun (WGS) entry which is preliminary data.</text>
</comment>
<dbReference type="InterPro" id="IPR000249">
    <property type="entry name" value="BMC_dom"/>
</dbReference>
<dbReference type="GO" id="GO:0031469">
    <property type="term" value="C:bacterial microcompartment"/>
    <property type="evidence" value="ECO:0007669"/>
    <property type="project" value="UniProtKB-SubCell"/>
</dbReference>
<comment type="subcellular location">
    <subcellularLocation>
        <location evidence="1">Bacterial microcompartment</location>
    </subcellularLocation>
</comment>
<dbReference type="EMBL" id="LTBB01000003">
    <property type="protein sequence ID" value="KYH29503.1"/>
    <property type="molecule type" value="Genomic_DNA"/>
</dbReference>
<gene>
    <name evidence="5" type="primary">pduA_1</name>
    <name evidence="5" type="ORF">CLCOL_07340</name>
</gene>
<keyword evidence="2" id="KW-1283">Bacterial microcompartment</keyword>
<evidence type="ECO:0000259" key="4">
    <source>
        <dbReference type="PROSITE" id="PS51930"/>
    </source>
</evidence>
<evidence type="ECO:0000256" key="2">
    <source>
        <dbReference type="ARBA" id="ARBA00024446"/>
    </source>
</evidence>
<name>A0A151API3_9CLOT</name>
<organism evidence="5 6">
    <name type="scientific">Clostridium colicanis DSM 13634</name>
    <dbReference type="NCBI Taxonomy" id="1121305"/>
    <lineage>
        <taxon>Bacteria</taxon>
        <taxon>Bacillati</taxon>
        <taxon>Bacillota</taxon>
        <taxon>Clostridia</taxon>
        <taxon>Eubacteriales</taxon>
        <taxon>Clostridiaceae</taxon>
        <taxon>Clostridium</taxon>
    </lineage>
</organism>
<dbReference type="PROSITE" id="PS51930">
    <property type="entry name" value="BMC_2"/>
    <property type="match status" value="1"/>
</dbReference>
<reference evidence="5 6" key="1">
    <citation type="submission" date="2016-02" db="EMBL/GenBank/DDBJ databases">
        <title>Genome sequence of Clostridium colicanis DSM 13634.</title>
        <authorList>
            <person name="Poehlein A."/>
            <person name="Daniel R."/>
        </authorList>
    </citation>
    <scope>NUCLEOTIDE SEQUENCE [LARGE SCALE GENOMIC DNA]</scope>
    <source>
        <strain evidence="5 6">DSM 13634</strain>
    </source>
</reference>
<accession>A0A151API3</accession>
<evidence type="ECO:0000256" key="1">
    <source>
        <dbReference type="ARBA" id="ARBA00024322"/>
    </source>
</evidence>
<evidence type="ECO:0000256" key="3">
    <source>
        <dbReference type="PROSITE-ProRule" id="PRU01278"/>
    </source>
</evidence>
<evidence type="ECO:0000313" key="6">
    <source>
        <dbReference type="Proteomes" id="UP000075374"/>
    </source>
</evidence>
<dbReference type="InterPro" id="IPR050575">
    <property type="entry name" value="BMC_shell"/>
</dbReference>
<evidence type="ECO:0000313" key="5">
    <source>
        <dbReference type="EMBL" id="KYH29503.1"/>
    </source>
</evidence>
<dbReference type="CDD" id="cd07045">
    <property type="entry name" value="BMC_CcmK_like"/>
    <property type="match status" value="1"/>
</dbReference>
<dbReference type="SUPFAM" id="SSF143414">
    <property type="entry name" value="CcmK-like"/>
    <property type="match status" value="1"/>
</dbReference>
<feature type="domain" description="BMC" evidence="4">
    <location>
        <begin position="3"/>
        <end position="87"/>
    </location>
</feature>